<protein>
    <recommendedName>
        <fullName evidence="2">Lipoprotein</fullName>
    </recommendedName>
</protein>
<name>A0A3B1CCG2_9ZZZZ</name>
<sequence length="148" mass="16193">MKLFKLPFFALVVFMAGCATGGGEQVDTGTVAEAPAEVPADEVKPEVKVNELASLATGALLESAKSNVIEAEELAARACEKKTITKAEVTRQPSDDNNMWIEQWTVNRCGKLVWYNLRFVPKADGDPTIILTRVNRQAVIIEESRSLN</sequence>
<proteinExistence type="predicted"/>
<reference evidence="1" key="1">
    <citation type="submission" date="2018-06" db="EMBL/GenBank/DDBJ databases">
        <authorList>
            <person name="Zhirakovskaya E."/>
        </authorList>
    </citation>
    <scope>NUCLEOTIDE SEQUENCE</scope>
</reference>
<evidence type="ECO:0000313" key="1">
    <source>
        <dbReference type="EMBL" id="VAX24341.1"/>
    </source>
</evidence>
<dbReference type="PROSITE" id="PS51257">
    <property type="entry name" value="PROKAR_LIPOPROTEIN"/>
    <property type="match status" value="1"/>
</dbReference>
<evidence type="ECO:0008006" key="2">
    <source>
        <dbReference type="Google" id="ProtNLM"/>
    </source>
</evidence>
<organism evidence="1">
    <name type="scientific">hydrothermal vent metagenome</name>
    <dbReference type="NCBI Taxonomy" id="652676"/>
    <lineage>
        <taxon>unclassified sequences</taxon>
        <taxon>metagenomes</taxon>
        <taxon>ecological metagenomes</taxon>
    </lineage>
</organism>
<gene>
    <name evidence="1" type="ORF">MNBD_NITROSPINAE01-135</name>
</gene>
<dbReference type="EMBL" id="UOGC01000164">
    <property type="protein sequence ID" value="VAX24341.1"/>
    <property type="molecule type" value="Genomic_DNA"/>
</dbReference>
<accession>A0A3B1CCG2</accession>
<dbReference type="AlphaFoldDB" id="A0A3B1CCG2"/>